<keyword evidence="5" id="KW-1185">Reference proteome</keyword>
<keyword evidence="2" id="KW-0012">Acyltransferase</keyword>
<dbReference type="KEGG" id="sdyn:Mal52_35130"/>
<evidence type="ECO:0000256" key="2">
    <source>
        <dbReference type="ARBA" id="ARBA00023315"/>
    </source>
</evidence>
<dbReference type="PANTHER" id="PTHR43420">
    <property type="entry name" value="ACETYLTRANSFERASE"/>
    <property type="match status" value="1"/>
</dbReference>
<proteinExistence type="predicted"/>
<evidence type="ECO:0000313" key="5">
    <source>
        <dbReference type="Proteomes" id="UP000319383"/>
    </source>
</evidence>
<gene>
    <name evidence="4" type="ORF">Mal52_35130</name>
</gene>
<dbReference type="Gene3D" id="3.40.630.30">
    <property type="match status" value="1"/>
</dbReference>
<protein>
    <submittedName>
        <fullName evidence="4">Putative acetyltransferase</fullName>
    </submittedName>
</protein>
<dbReference type="InterPro" id="IPR050680">
    <property type="entry name" value="YpeA/RimI_acetyltransf"/>
</dbReference>
<dbReference type="InterPro" id="IPR016181">
    <property type="entry name" value="Acyl_CoA_acyltransferase"/>
</dbReference>
<evidence type="ECO:0000313" key="4">
    <source>
        <dbReference type="EMBL" id="QDU45025.1"/>
    </source>
</evidence>
<name>A0A517ZRH3_9PLAN</name>
<dbReference type="AlphaFoldDB" id="A0A517ZRH3"/>
<dbReference type="Proteomes" id="UP000319383">
    <property type="component" value="Chromosome"/>
</dbReference>
<accession>A0A517ZRH3</accession>
<evidence type="ECO:0000256" key="1">
    <source>
        <dbReference type="ARBA" id="ARBA00022679"/>
    </source>
</evidence>
<reference evidence="4 5" key="1">
    <citation type="submission" date="2019-02" db="EMBL/GenBank/DDBJ databases">
        <title>Deep-cultivation of Planctomycetes and their phenomic and genomic characterization uncovers novel biology.</title>
        <authorList>
            <person name="Wiegand S."/>
            <person name="Jogler M."/>
            <person name="Boedeker C."/>
            <person name="Pinto D."/>
            <person name="Vollmers J."/>
            <person name="Rivas-Marin E."/>
            <person name="Kohn T."/>
            <person name="Peeters S.H."/>
            <person name="Heuer A."/>
            <person name="Rast P."/>
            <person name="Oberbeckmann S."/>
            <person name="Bunk B."/>
            <person name="Jeske O."/>
            <person name="Meyerdierks A."/>
            <person name="Storesund J.E."/>
            <person name="Kallscheuer N."/>
            <person name="Luecker S."/>
            <person name="Lage O.M."/>
            <person name="Pohl T."/>
            <person name="Merkel B.J."/>
            <person name="Hornburger P."/>
            <person name="Mueller R.-W."/>
            <person name="Bruemmer F."/>
            <person name="Labrenz M."/>
            <person name="Spormann A.M."/>
            <person name="Op den Camp H."/>
            <person name="Overmann J."/>
            <person name="Amann R."/>
            <person name="Jetten M.S.M."/>
            <person name="Mascher T."/>
            <person name="Medema M.H."/>
            <person name="Devos D.P."/>
            <person name="Kaster A.-K."/>
            <person name="Ovreas L."/>
            <person name="Rohde M."/>
            <person name="Galperin M.Y."/>
            <person name="Jogler C."/>
        </authorList>
    </citation>
    <scope>NUCLEOTIDE SEQUENCE [LARGE SCALE GENOMIC DNA]</scope>
    <source>
        <strain evidence="4 5">Mal52</strain>
    </source>
</reference>
<sequence>MAHRYFKRFRMEIDLSRLQEGVPELPEGFFWSEWDPALVTRHAQAKYASFSREIDAHVFPCLGNIAGCQRLMREIARRDSFLPTATWLISTQGNNSHDTQDCGTIQGLAQQGRMGSIQNVGVAPQHRGLGLGRALVLKALRGFYEARMRRVFLEVTADNEPAVELYRSIGFKLTRTLYKAVDVETSSVS</sequence>
<dbReference type="GO" id="GO:0016747">
    <property type="term" value="F:acyltransferase activity, transferring groups other than amino-acyl groups"/>
    <property type="evidence" value="ECO:0007669"/>
    <property type="project" value="InterPro"/>
</dbReference>
<dbReference type="PROSITE" id="PS51186">
    <property type="entry name" value="GNAT"/>
    <property type="match status" value="1"/>
</dbReference>
<evidence type="ECO:0000259" key="3">
    <source>
        <dbReference type="PROSITE" id="PS51186"/>
    </source>
</evidence>
<dbReference type="CDD" id="cd04301">
    <property type="entry name" value="NAT_SF"/>
    <property type="match status" value="1"/>
</dbReference>
<dbReference type="Pfam" id="PF00583">
    <property type="entry name" value="Acetyltransf_1"/>
    <property type="match status" value="1"/>
</dbReference>
<dbReference type="EMBL" id="CP036276">
    <property type="protein sequence ID" value="QDU45025.1"/>
    <property type="molecule type" value="Genomic_DNA"/>
</dbReference>
<dbReference type="InterPro" id="IPR000182">
    <property type="entry name" value="GNAT_dom"/>
</dbReference>
<keyword evidence="1 4" id="KW-0808">Transferase</keyword>
<feature type="domain" description="N-acetyltransferase" evidence="3">
    <location>
        <begin position="38"/>
        <end position="189"/>
    </location>
</feature>
<dbReference type="SUPFAM" id="SSF55729">
    <property type="entry name" value="Acyl-CoA N-acyltransferases (Nat)"/>
    <property type="match status" value="1"/>
</dbReference>
<dbReference type="PANTHER" id="PTHR43420:SF44">
    <property type="entry name" value="ACETYLTRANSFERASE YPEA"/>
    <property type="match status" value="1"/>
</dbReference>
<dbReference type="RefSeq" id="WP_145377336.1">
    <property type="nucleotide sequence ID" value="NZ_CP036276.1"/>
</dbReference>
<organism evidence="4 5">
    <name type="scientific">Symmachiella dynata</name>
    <dbReference type="NCBI Taxonomy" id="2527995"/>
    <lineage>
        <taxon>Bacteria</taxon>
        <taxon>Pseudomonadati</taxon>
        <taxon>Planctomycetota</taxon>
        <taxon>Planctomycetia</taxon>
        <taxon>Planctomycetales</taxon>
        <taxon>Planctomycetaceae</taxon>
        <taxon>Symmachiella</taxon>
    </lineage>
</organism>